<comment type="caution">
    <text evidence="1">The sequence shown here is derived from an EMBL/GenBank/DDBJ whole genome shotgun (WGS) entry which is preliminary data.</text>
</comment>
<name>A0A922HWB5_DERFA</name>
<dbReference type="EMBL" id="ASGP02000004">
    <property type="protein sequence ID" value="KAH9510439.1"/>
    <property type="molecule type" value="Genomic_DNA"/>
</dbReference>
<evidence type="ECO:0000313" key="1">
    <source>
        <dbReference type="EMBL" id="KAH9510439.1"/>
    </source>
</evidence>
<accession>A0A922HWB5</accession>
<reference evidence="1" key="2">
    <citation type="journal article" date="2022" name="Res Sq">
        <title>Comparative Genomics Reveals Insights into the Divergent Evolution of Astigmatic Mites and Household Pest Adaptations.</title>
        <authorList>
            <person name="Xiong Q."/>
            <person name="Wan A.T.-Y."/>
            <person name="Liu X.-Y."/>
            <person name="Fung C.S.-H."/>
            <person name="Xiao X."/>
            <person name="Malainual N."/>
            <person name="Hou J."/>
            <person name="Wang L."/>
            <person name="Wang M."/>
            <person name="Yang K."/>
            <person name="Cui Y."/>
            <person name="Leung E."/>
            <person name="Nong W."/>
            <person name="Shin S.-K."/>
            <person name="Au S."/>
            <person name="Jeong K.Y."/>
            <person name="Chew F.T."/>
            <person name="Hui J."/>
            <person name="Leung T.F."/>
            <person name="Tungtrongchitr A."/>
            <person name="Zhong N."/>
            <person name="Liu Z."/>
            <person name="Tsui S."/>
        </authorList>
    </citation>
    <scope>NUCLEOTIDE SEQUENCE</scope>
    <source>
        <strain evidence="1">Derf</strain>
        <tissue evidence="1">Whole organism</tissue>
    </source>
</reference>
<dbReference type="AlphaFoldDB" id="A0A922HWB5"/>
<reference evidence="1" key="1">
    <citation type="submission" date="2013-05" db="EMBL/GenBank/DDBJ databases">
        <authorList>
            <person name="Yim A.K.Y."/>
            <person name="Chan T.F."/>
            <person name="Ji K.M."/>
            <person name="Liu X.Y."/>
            <person name="Zhou J.W."/>
            <person name="Li R.Q."/>
            <person name="Yang K.Y."/>
            <person name="Li J."/>
            <person name="Li M."/>
            <person name="Law P.T.W."/>
            <person name="Wu Y.L."/>
            <person name="Cai Z.L."/>
            <person name="Qin H."/>
            <person name="Bao Y."/>
            <person name="Leung R.K.K."/>
            <person name="Ng P.K.S."/>
            <person name="Zou J."/>
            <person name="Zhong X.J."/>
            <person name="Ran P.X."/>
            <person name="Zhong N.S."/>
            <person name="Liu Z.G."/>
            <person name="Tsui S.K.W."/>
        </authorList>
    </citation>
    <scope>NUCLEOTIDE SEQUENCE</scope>
    <source>
        <strain evidence="1">Derf</strain>
        <tissue evidence="1">Whole organism</tissue>
    </source>
</reference>
<gene>
    <name evidence="1" type="ORF">DERF_008958</name>
</gene>
<keyword evidence="2" id="KW-1185">Reference proteome</keyword>
<sequence>MKIICGKLINENNFANHDRETFQTIQITQTIQIIHISNIQLGRLASILINMSDPPLYFSQLMNLYQLVQNKQDLQNNLTKLSLSRSNNMTIRSNQNINQHGFHHNIS</sequence>
<evidence type="ECO:0000313" key="2">
    <source>
        <dbReference type="Proteomes" id="UP000790347"/>
    </source>
</evidence>
<organism evidence="1 2">
    <name type="scientific">Dermatophagoides farinae</name>
    <name type="common">American house dust mite</name>
    <dbReference type="NCBI Taxonomy" id="6954"/>
    <lineage>
        <taxon>Eukaryota</taxon>
        <taxon>Metazoa</taxon>
        <taxon>Ecdysozoa</taxon>
        <taxon>Arthropoda</taxon>
        <taxon>Chelicerata</taxon>
        <taxon>Arachnida</taxon>
        <taxon>Acari</taxon>
        <taxon>Acariformes</taxon>
        <taxon>Sarcoptiformes</taxon>
        <taxon>Astigmata</taxon>
        <taxon>Psoroptidia</taxon>
        <taxon>Analgoidea</taxon>
        <taxon>Pyroglyphidae</taxon>
        <taxon>Dermatophagoidinae</taxon>
        <taxon>Dermatophagoides</taxon>
    </lineage>
</organism>
<proteinExistence type="predicted"/>
<dbReference type="Proteomes" id="UP000790347">
    <property type="component" value="Unassembled WGS sequence"/>
</dbReference>
<protein>
    <submittedName>
        <fullName evidence="1">Uncharacterized protein</fullName>
    </submittedName>
</protein>